<dbReference type="InterPro" id="IPR004919">
    <property type="entry name" value="GmrSD_N"/>
</dbReference>
<dbReference type="GeneID" id="93023538"/>
<dbReference type="PANTHER" id="PTHR39639">
    <property type="entry name" value="CHROMOSOME 16, WHOLE GENOME SHOTGUN SEQUENCE"/>
    <property type="match status" value="1"/>
</dbReference>
<dbReference type="Pfam" id="PF03235">
    <property type="entry name" value="GmrSD_N"/>
    <property type="match status" value="1"/>
</dbReference>
<dbReference type="OrthoDB" id="9764212at2"/>
<keyword evidence="1" id="KW-0175">Coiled coil</keyword>
<organism evidence="3 4">
    <name type="scientific">Chryseobacterium gleum</name>
    <name type="common">Flavobacterium gleum</name>
    <dbReference type="NCBI Taxonomy" id="250"/>
    <lineage>
        <taxon>Bacteria</taxon>
        <taxon>Pseudomonadati</taxon>
        <taxon>Bacteroidota</taxon>
        <taxon>Flavobacteriia</taxon>
        <taxon>Flavobacteriales</taxon>
        <taxon>Weeksellaceae</taxon>
        <taxon>Chryseobacterium group</taxon>
        <taxon>Chryseobacterium</taxon>
    </lineage>
</organism>
<dbReference type="KEGG" id="cgle:NCTC11432_04566"/>
<feature type="coiled-coil region" evidence="1">
    <location>
        <begin position="295"/>
        <end position="322"/>
    </location>
</feature>
<proteinExistence type="predicted"/>
<reference evidence="3 4" key="1">
    <citation type="submission" date="2018-12" db="EMBL/GenBank/DDBJ databases">
        <authorList>
            <consortium name="Pathogen Informatics"/>
        </authorList>
    </citation>
    <scope>NUCLEOTIDE SEQUENCE [LARGE SCALE GENOMIC DNA]</scope>
    <source>
        <strain evidence="3 4">NCTC11432</strain>
    </source>
</reference>
<dbReference type="STRING" id="525257.HMPREF0204_15240"/>
<evidence type="ECO:0000256" key="1">
    <source>
        <dbReference type="SAM" id="Coils"/>
    </source>
</evidence>
<dbReference type="EMBL" id="LR134289">
    <property type="protein sequence ID" value="VEE10993.1"/>
    <property type="molecule type" value="Genomic_DNA"/>
</dbReference>
<sequence length="355" mass="42686">MPNDLFRDSYDYKFNPNDIDISIQQISLYYILRRLQNGEIDLFADYQRHWNIWSRVQQSRLIESILIRIPIPSFYFDSNEKGDWQVVDGLQRVTTFYNFIVKENFKLDGLEFLPEFNGYTFSELPRELQRRIEEFPLNIYLINRGTPDEIKFIIFSRINTGGINLNNQELRYALNQGVATKLLMELADSKYFKEATFNSISPRRMKDFEYVNGFLAFYLLKIDYNGNLETFMNNCLVQINKNYYNIEHVRDVFFKSMYYSIEIFGDNRFKKLDPEKIRTPRINKALFEAISVNLAWLDEDELENLKTNKDQLNLELQNIFYNRYFNESISFSTNSRNKVDYRFEVIFQLLKKFKI</sequence>
<dbReference type="AlphaFoldDB" id="A0A3S4M411"/>
<accession>A0A3S4M411</accession>
<feature type="domain" description="GmrSD restriction endonucleases N-terminal" evidence="2">
    <location>
        <begin position="39"/>
        <end position="173"/>
    </location>
</feature>
<dbReference type="PANTHER" id="PTHR39639:SF1">
    <property type="entry name" value="DUF262 DOMAIN-CONTAINING PROTEIN"/>
    <property type="match status" value="1"/>
</dbReference>
<evidence type="ECO:0000259" key="2">
    <source>
        <dbReference type="Pfam" id="PF03235"/>
    </source>
</evidence>
<evidence type="ECO:0000313" key="3">
    <source>
        <dbReference type="EMBL" id="VEE10993.1"/>
    </source>
</evidence>
<evidence type="ECO:0000313" key="4">
    <source>
        <dbReference type="Proteomes" id="UP000279227"/>
    </source>
</evidence>
<dbReference type="Proteomes" id="UP000279227">
    <property type="component" value="Chromosome"/>
</dbReference>
<dbReference type="RefSeq" id="WP_002981603.1">
    <property type="nucleotide sequence ID" value="NZ_CP068486.1"/>
</dbReference>
<gene>
    <name evidence="3" type="ORF">NCTC11432_04566</name>
</gene>
<name>A0A3S4M411_CHRGE</name>
<protein>
    <submittedName>
        <fullName evidence="3">Protein of uncharacterized function DUF262</fullName>
    </submittedName>
</protein>